<dbReference type="EMBL" id="BMWX01000008">
    <property type="protein sequence ID" value="GGZ38717.1"/>
    <property type="molecule type" value="Genomic_DNA"/>
</dbReference>
<dbReference type="Gene3D" id="2.60.40.1120">
    <property type="entry name" value="Carboxypeptidase-like, regulatory domain"/>
    <property type="match status" value="1"/>
</dbReference>
<evidence type="ECO:0000256" key="4">
    <source>
        <dbReference type="ARBA" id="ARBA00022692"/>
    </source>
</evidence>
<evidence type="ECO:0000256" key="8">
    <source>
        <dbReference type="PROSITE-ProRule" id="PRU01360"/>
    </source>
</evidence>
<keyword evidence="3 8" id="KW-1134">Transmembrane beta strand</keyword>
<dbReference type="Proteomes" id="UP000619457">
    <property type="component" value="Unassembled WGS sequence"/>
</dbReference>
<dbReference type="SUPFAM" id="SSF49452">
    <property type="entry name" value="Starch-binding domain-like"/>
    <property type="match status" value="1"/>
</dbReference>
<dbReference type="Pfam" id="PF13715">
    <property type="entry name" value="CarbopepD_reg_2"/>
    <property type="match status" value="1"/>
</dbReference>
<comment type="subcellular location">
    <subcellularLocation>
        <location evidence="1 8">Cell outer membrane</location>
        <topology evidence="1 8">Multi-pass membrane protein</topology>
    </subcellularLocation>
</comment>
<name>A0A918Q9B7_9BACT</name>
<keyword evidence="4 8" id="KW-0812">Transmembrane</keyword>
<reference evidence="12" key="2">
    <citation type="submission" date="2020-09" db="EMBL/GenBank/DDBJ databases">
        <authorList>
            <person name="Sun Q."/>
            <person name="Kim S."/>
        </authorList>
    </citation>
    <scope>NUCLEOTIDE SEQUENCE</scope>
    <source>
        <strain evidence="12">KCTC 12368</strain>
    </source>
</reference>
<dbReference type="GO" id="GO:0015344">
    <property type="term" value="F:siderophore uptake transmembrane transporter activity"/>
    <property type="evidence" value="ECO:0007669"/>
    <property type="project" value="TreeGrafter"/>
</dbReference>
<dbReference type="InterPro" id="IPR000531">
    <property type="entry name" value="Beta-barrel_TonB"/>
</dbReference>
<evidence type="ECO:0000256" key="2">
    <source>
        <dbReference type="ARBA" id="ARBA00022448"/>
    </source>
</evidence>
<keyword evidence="12" id="KW-0675">Receptor</keyword>
<sequence>MNRFLTVLILVLITNTMAYSQDVGKIIGKITISESDGVYASVQLLRSSRGVMTEADGSFVLDDISPGEYEIEVKYMGYQSKKARVQVLAGKTAEVNLHLLEDKLGLNEVVISATRYELDRKESPVVVGVLNSKIFNATQSMALSEGLNYQPGVRVETNCQNCGFTQVRLNGLEGAYSQILINSRAVFSALNSVYGLDQIPANIVERVEVVRGGGSALYGSNAIGGTINIITKEPVENTWQIGSNFALIDGKTVDNTLNFNGSMTSEDLSSGVTFHGMYRQRGSYDANGDGFTEITQLENNTFGMKTFLKPGKRNKISLDFSAIKEYRRGGNQLDLPAHLTDITEQLTHNTLIGGITYEAFSGDHRNNFSTYISGQKTTRDSYYGGLGGGRTKADSLLAANAYGKTNDFSLVMGSQFSRNFTNEDMLIMGLEYQISQVEDHIPGYLRTIDQSVNTLGFYGQYEWRPNDKLTALAGGRYDLTQVDGYYQLGQLSRDSDISTAVLSPRINLLYDLRENLQFRLGYARGFRAPQAFNEDLHISSVGGEPTFVILSDELQNELSDAYTSSLNYSHTIGDLQFSLLAEGFYTLLHRPFTTVSTGRRLENGSIVEEVINGTGAKVRGLNLELNLSPSSPINIQSGITFQKSTYNSPQVLFETDPVLESEPVVSSTTLLRSPNSYGYISGSFALSEHWGIDLTGAYTGPMLLPHIISTTGYMDLVQSPDFFDANLKLSYHFDLIKGYHLELAGGVQNFLNSYQSDFDRGALRDSNYIYGPGRPRTFFFGLKIGDFH</sequence>
<dbReference type="InterPro" id="IPR036942">
    <property type="entry name" value="Beta-barrel_TonB_sf"/>
</dbReference>
<dbReference type="Pfam" id="PF00593">
    <property type="entry name" value="TonB_dep_Rec_b-barrel"/>
    <property type="match status" value="1"/>
</dbReference>
<evidence type="ECO:0000256" key="1">
    <source>
        <dbReference type="ARBA" id="ARBA00004571"/>
    </source>
</evidence>
<evidence type="ECO:0000256" key="7">
    <source>
        <dbReference type="ARBA" id="ARBA00023237"/>
    </source>
</evidence>
<keyword evidence="13" id="KW-1185">Reference proteome</keyword>
<feature type="domain" description="TonB-dependent receptor plug" evidence="11">
    <location>
        <begin position="120"/>
        <end position="226"/>
    </location>
</feature>
<dbReference type="PROSITE" id="PS52016">
    <property type="entry name" value="TONB_DEPENDENT_REC_3"/>
    <property type="match status" value="1"/>
</dbReference>
<dbReference type="Pfam" id="PF07715">
    <property type="entry name" value="Plug"/>
    <property type="match status" value="1"/>
</dbReference>
<dbReference type="GO" id="GO:0009279">
    <property type="term" value="C:cell outer membrane"/>
    <property type="evidence" value="ECO:0007669"/>
    <property type="project" value="UniProtKB-SubCell"/>
</dbReference>
<evidence type="ECO:0000256" key="9">
    <source>
        <dbReference type="RuleBase" id="RU003357"/>
    </source>
</evidence>
<dbReference type="InterPro" id="IPR039426">
    <property type="entry name" value="TonB-dep_rcpt-like"/>
</dbReference>
<comment type="caution">
    <text evidence="12">The sequence shown here is derived from an EMBL/GenBank/DDBJ whole genome shotgun (WGS) entry which is preliminary data.</text>
</comment>
<organism evidence="12 13">
    <name type="scientific">Echinicola pacifica</name>
    <dbReference type="NCBI Taxonomy" id="346377"/>
    <lineage>
        <taxon>Bacteria</taxon>
        <taxon>Pseudomonadati</taxon>
        <taxon>Bacteroidota</taxon>
        <taxon>Cytophagia</taxon>
        <taxon>Cytophagales</taxon>
        <taxon>Cyclobacteriaceae</taxon>
        <taxon>Echinicola</taxon>
    </lineage>
</organism>
<dbReference type="RefSeq" id="WP_018473577.1">
    <property type="nucleotide sequence ID" value="NZ_BMWX01000008.1"/>
</dbReference>
<dbReference type="SUPFAM" id="SSF56935">
    <property type="entry name" value="Porins"/>
    <property type="match status" value="1"/>
</dbReference>
<dbReference type="PANTHER" id="PTHR30069">
    <property type="entry name" value="TONB-DEPENDENT OUTER MEMBRANE RECEPTOR"/>
    <property type="match status" value="1"/>
</dbReference>
<keyword evidence="2 8" id="KW-0813">Transport</keyword>
<dbReference type="GO" id="GO:0044718">
    <property type="term" value="P:siderophore transmembrane transport"/>
    <property type="evidence" value="ECO:0007669"/>
    <property type="project" value="TreeGrafter"/>
</dbReference>
<proteinExistence type="inferred from homology"/>
<protein>
    <submittedName>
        <fullName evidence="12">TonB-dependent receptor</fullName>
    </submittedName>
</protein>
<evidence type="ECO:0000256" key="3">
    <source>
        <dbReference type="ARBA" id="ARBA00022452"/>
    </source>
</evidence>
<keyword evidence="7 8" id="KW-0998">Cell outer membrane</keyword>
<accession>A0A918Q9B7</accession>
<dbReference type="AlphaFoldDB" id="A0A918Q9B7"/>
<evidence type="ECO:0000313" key="12">
    <source>
        <dbReference type="EMBL" id="GGZ38717.1"/>
    </source>
</evidence>
<dbReference type="Gene3D" id="2.170.130.10">
    <property type="entry name" value="TonB-dependent receptor, plug domain"/>
    <property type="match status" value="1"/>
</dbReference>
<evidence type="ECO:0000313" key="13">
    <source>
        <dbReference type="Proteomes" id="UP000619457"/>
    </source>
</evidence>
<keyword evidence="5 9" id="KW-0798">TonB box</keyword>
<dbReference type="GO" id="GO:0030246">
    <property type="term" value="F:carbohydrate binding"/>
    <property type="evidence" value="ECO:0007669"/>
    <property type="project" value="InterPro"/>
</dbReference>
<evidence type="ECO:0000259" key="11">
    <source>
        <dbReference type="Pfam" id="PF07715"/>
    </source>
</evidence>
<dbReference type="Gene3D" id="2.40.170.20">
    <property type="entry name" value="TonB-dependent receptor, beta-barrel domain"/>
    <property type="match status" value="1"/>
</dbReference>
<dbReference type="InterPro" id="IPR013784">
    <property type="entry name" value="Carb-bd-like_fold"/>
</dbReference>
<dbReference type="InterPro" id="IPR037066">
    <property type="entry name" value="Plug_dom_sf"/>
</dbReference>
<evidence type="ECO:0000259" key="10">
    <source>
        <dbReference type="Pfam" id="PF00593"/>
    </source>
</evidence>
<keyword evidence="6 8" id="KW-0472">Membrane</keyword>
<gene>
    <name evidence="12" type="ORF">GCM10007049_34850</name>
</gene>
<dbReference type="InterPro" id="IPR012910">
    <property type="entry name" value="Plug_dom"/>
</dbReference>
<dbReference type="PANTHER" id="PTHR30069:SF57">
    <property type="entry name" value="TONB-DEPENDENT RECEPTOR"/>
    <property type="match status" value="1"/>
</dbReference>
<evidence type="ECO:0000256" key="6">
    <source>
        <dbReference type="ARBA" id="ARBA00023136"/>
    </source>
</evidence>
<evidence type="ECO:0000256" key="5">
    <source>
        <dbReference type="ARBA" id="ARBA00023077"/>
    </source>
</evidence>
<comment type="similarity">
    <text evidence="8 9">Belongs to the TonB-dependent receptor family.</text>
</comment>
<feature type="domain" description="TonB-dependent receptor-like beta-barrel" evidence="10">
    <location>
        <begin position="292"/>
        <end position="749"/>
    </location>
</feature>
<reference evidence="12" key="1">
    <citation type="journal article" date="2014" name="Int. J. Syst. Evol. Microbiol.">
        <title>Complete genome sequence of Corynebacterium casei LMG S-19264T (=DSM 44701T), isolated from a smear-ripened cheese.</title>
        <authorList>
            <consortium name="US DOE Joint Genome Institute (JGI-PGF)"/>
            <person name="Walter F."/>
            <person name="Albersmeier A."/>
            <person name="Kalinowski J."/>
            <person name="Ruckert C."/>
        </authorList>
    </citation>
    <scope>NUCLEOTIDE SEQUENCE</scope>
    <source>
        <strain evidence="12">KCTC 12368</strain>
    </source>
</reference>